<dbReference type="WBParaSite" id="Hba_07128">
    <property type="protein sequence ID" value="Hba_07128"/>
    <property type="gene ID" value="Hba_07128"/>
</dbReference>
<evidence type="ECO:0000313" key="2">
    <source>
        <dbReference type="Proteomes" id="UP000095283"/>
    </source>
</evidence>
<protein>
    <submittedName>
        <fullName evidence="3">Uncharacterized protein</fullName>
    </submittedName>
</protein>
<accession>A0A1I7WPR1</accession>
<keyword evidence="2" id="KW-1185">Reference proteome</keyword>
<proteinExistence type="predicted"/>
<evidence type="ECO:0000313" key="3">
    <source>
        <dbReference type="WBParaSite" id="Hba_07128"/>
    </source>
</evidence>
<dbReference type="Proteomes" id="UP000095283">
    <property type="component" value="Unplaced"/>
</dbReference>
<sequence length="48" mass="5600">MRLNVIFFKVLAHEKDNEHNSLKQLLAIFIGFAVIATLQYFFENKLSS</sequence>
<feature type="transmembrane region" description="Helical" evidence="1">
    <location>
        <begin position="25"/>
        <end position="42"/>
    </location>
</feature>
<keyword evidence="1" id="KW-0812">Transmembrane</keyword>
<dbReference type="AlphaFoldDB" id="A0A1I7WPR1"/>
<keyword evidence="1" id="KW-1133">Transmembrane helix</keyword>
<evidence type="ECO:0000256" key="1">
    <source>
        <dbReference type="SAM" id="Phobius"/>
    </source>
</evidence>
<keyword evidence="1" id="KW-0472">Membrane</keyword>
<reference evidence="3" key="1">
    <citation type="submission" date="2016-11" db="UniProtKB">
        <authorList>
            <consortium name="WormBaseParasite"/>
        </authorList>
    </citation>
    <scope>IDENTIFICATION</scope>
</reference>
<organism evidence="2 3">
    <name type="scientific">Heterorhabditis bacteriophora</name>
    <name type="common">Entomopathogenic nematode worm</name>
    <dbReference type="NCBI Taxonomy" id="37862"/>
    <lineage>
        <taxon>Eukaryota</taxon>
        <taxon>Metazoa</taxon>
        <taxon>Ecdysozoa</taxon>
        <taxon>Nematoda</taxon>
        <taxon>Chromadorea</taxon>
        <taxon>Rhabditida</taxon>
        <taxon>Rhabditina</taxon>
        <taxon>Rhabditomorpha</taxon>
        <taxon>Strongyloidea</taxon>
        <taxon>Heterorhabditidae</taxon>
        <taxon>Heterorhabditis</taxon>
    </lineage>
</organism>
<name>A0A1I7WPR1_HETBA</name>